<feature type="transmembrane region" description="Helical" evidence="1">
    <location>
        <begin position="41"/>
        <end position="60"/>
    </location>
</feature>
<protein>
    <submittedName>
        <fullName evidence="2">CHASE2 domain-containing sensor protein</fullName>
    </submittedName>
</protein>
<dbReference type="OrthoDB" id="5124231at2"/>
<dbReference type="AlphaFoldDB" id="A0A7W4UQ18"/>
<accession>A0A7W4UQ18</accession>
<sequence length="68" mass="6983">MTTERPGFRSFASTPLAVALWLATVGATALFLALGWNSLQLAMLIVPLATVSIAVTVAALKKSRGGPG</sequence>
<reference evidence="2 3" key="1">
    <citation type="submission" date="2020-08" db="EMBL/GenBank/DDBJ databases">
        <title>Sequencing the genomes of 1000 actinobacteria strains.</title>
        <authorList>
            <person name="Klenk H.-P."/>
        </authorList>
    </citation>
    <scope>NUCLEOTIDE SEQUENCE [LARGE SCALE GENOMIC DNA]</scope>
    <source>
        <strain evidence="2 3">DSM 20419</strain>
    </source>
</reference>
<dbReference type="RefSeq" id="WP_156479761.1">
    <property type="nucleotide sequence ID" value="NZ_CZJY01000068.1"/>
</dbReference>
<evidence type="ECO:0000313" key="2">
    <source>
        <dbReference type="EMBL" id="MBB2958433.1"/>
    </source>
</evidence>
<organism evidence="2 3">
    <name type="scientific">Pseudoclavibacter helvolus</name>
    <dbReference type="NCBI Taxonomy" id="255205"/>
    <lineage>
        <taxon>Bacteria</taxon>
        <taxon>Bacillati</taxon>
        <taxon>Actinomycetota</taxon>
        <taxon>Actinomycetes</taxon>
        <taxon>Micrococcales</taxon>
        <taxon>Microbacteriaceae</taxon>
        <taxon>Pseudoclavibacter</taxon>
    </lineage>
</organism>
<keyword evidence="1" id="KW-0812">Transmembrane</keyword>
<feature type="transmembrane region" description="Helical" evidence="1">
    <location>
        <begin position="12"/>
        <end position="35"/>
    </location>
</feature>
<dbReference type="EMBL" id="JACHWJ010000004">
    <property type="protein sequence ID" value="MBB2958433.1"/>
    <property type="molecule type" value="Genomic_DNA"/>
</dbReference>
<dbReference type="Proteomes" id="UP000545286">
    <property type="component" value="Unassembled WGS sequence"/>
</dbReference>
<keyword evidence="1" id="KW-0472">Membrane</keyword>
<name>A0A7W4UQ18_9MICO</name>
<proteinExistence type="predicted"/>
<keyword evidence="3" id="KW-1185">Reference proteome</keyword>
<comment type="caution">
    <text evidence="2">The sequence shown here is derived from an EMBL/GenBank/DDBJ whole genome shotgun (WGS) entry which is preliminary data.</text>
</comment>
<keyword evidence="1" id="KW-1133">Transmembrane helix</keyword>
<gene>
    <name evidence="2" type="ORF">FHX72_002579</name>
</gene>
<evidence type="ECO:0000313" key="3">
    <source>
        <dbReference type="Proteomes" id="UP000545286"/>
    </source>
</evidence>
<evidence type="ECO:0000256" key="1">
    <source>
        <dbReference type="SAM" id="Phobius"/>
    </source>
</evidence>